<reference evidence="10 11" key="1">
    <citation type="submission" date="2016-10" db="EMBL/GenBank/DDBJ databases">
        <authorList>
            <person name="Varghese N."/>
            <person name="Submissions S."/>
        </authorList>
    </citation>
    <scope>NUCLEOTIDE SEQUENCE [LARGE SCALE GENOMIC DNA]</scope>
    <source>
        <strain evidence="10 11">DSM 5563</strain>
    </source>
</reference>
<name>A0AAJ5BG33_9GAMM</name>
<dbReference type="Gene3D" id="3.40.630.10">
    <property type="entry name" value="Zn peptidases"/>
    <property type="match status" value="1"/>
</dbReference>
<gene>
    <name evidence="10" type="ORF">SAMN02745723_101502</name>
</gene>
<keyword evidence="10" id="KW-0121">Carboxypeptidase</keyword>
<comment type="caution">
    <text evidence="10">The sequence shown here is derived from an EMBL/GenBank/DDBJ whole genome shotgun (WGS) entry which is preliminary data.</text>
</comment>
<comment type="similarity">
    <text evidence="2 7">Belongs to the peptidase M14 family.</text>
</comment>
<keyword evidence="3" id="KW-0645">Protease</keyword>
<organism evidence="10 11">
    <name type="scientific">Pragia fontium DSM 5563 = ATCC 49100</name>
    <dbReference type="NCBI Taxonomy" id="1122977"/>
    <lineage>
        <taxon>Bacteria</taxon>
        <taxon>Pseudomonadati</taxon>
        <taxon>Pseudomonadota</taxon>
        <taxon>Gammaproteobacteria</taxon>
        <taxon>Enterobacterales</taxon>
        <taxon>Budviciaceae</taxon>
        <taxon>Pragia</taxon>
    </lineage>
</organism>
<dbReference type="CDD" id="cd06242">
    <property type="entry name" value="M14-like"/>
    <property type="match status" value="1"/>
</dbReference>
<evidence type="ECO:0000256" key="3">
    <source>
        <dbReference type="ARBA" id="ARBA00022670"/>
    </source>
</evidence>
<dbReference type="GO" id="GO:0006508">
    <property type="term" value="P:proteolysis"/>
    <property type="evidence" value="ECO:0007669"/>
    <property type="project" value="UniProtKB-KW"/>
</dbReference>
<dbReference type="GO" id="GO:0008270">
    <property type="term" value="F:zinc ion binding"/>
    <property type="evidence" value="ECO:0007669"/>
    <property type="project" value="InterPro"/>
</dbReference>
<evidence type="ECO:0000256" key="5">
    <source>
        <dbReference type="ARBA" id="ARBA00022833"/>
    </source>
</evidence>
<keyword evidence="8" id="KW-0732">Signal</keyword>
<dbReference type="PROSITE" id="PS52035">
    <property type="entry name" value="PEPTIDASE_M14"/>
    <property type="match status" value="1"/>
</dbReference>
<feature type="domain" description="Peptidase M14" evidence="9">
    <location>
        <begin position="65"/>
        <end position="358"/>
    </location>
</feature>
<sequence>MTRFSRTVLSALFPCVLGMVIFPANTLANYDPAKDYREIPAIVKQFPEPSKIDMGTPAFVADKTDFTSQREMEDFINQLTKTSDSLKVRIIGQSQKGNNIPLLVFSDSQSVTPEILLKNGKPTVLILALQHGNEPAPGEAALAYAKSLAEGKEGDVLSRVNVLIIPRANPDGAESFSRDLANGINLNRDHLLLSSPESRAIAQVFNQYQPDVVLDGHEYSVAGRWVEKFGAVQRYDAMLQQATTNNLPTRLAKTMEKPFRESIVNTFETNGLSHSWYYTTDKNNMQDKTLSMGGIGADTLRNIAGLRNSVSFLLENRGVGLGKAHYARRVYTQLLAMQAIVKTAAKNSKELIELGRDIRKDISNEAGQGAIVVKGKATPEKHTVLMIDAKTADGVKVEADWNSSLNITPVITRSRPYAYLLASTEKKAAQQLQTLGVEVYRVNQAQQIKAQQYSLTEQKDARKKDVTGSVGTTGNTMTQVTTRVEDIELPVDEGYYYIPLKQPLANLVIAALEPETQGSFIANGLITLPAKAALTKTKGTTAKGKVEIEPKRLPLYRLPESAELSLTLMQ</sequence>
<evidence type="ECO:0000256" key="1">
    <source>
        <dbReference type="ARBA" id="ARBA00001947"/>
    </source>
</evidence>
<keyword evidence="5" id="KW-0862">Zinc</keyword>
<dbReference type="GO" id="GO:0004181">
    <property type="term" value="F:metallocarboxypeptidase activity"/>
    <property type="evidence" value="ECO:0007669"/>
    <property type="project" value="InterPro"/>
</dbReference>
<dbReference type="PANTHER" id="PTHR11705:SF143">
    <property type="entry name" value="SLL0236 PROTEIN"/>
    <property type="match status" value="1"/>
</dbReference>
<feature type="signal peptide" evidence="8">
    <location>
        <begin position="1"/>
        <end position="26"/>
    </location>
</feature>
<dbReference type="InterPro" id="IPR000834">
    <property type="entry name" value="Peptidase_M14"/>
</dbReference>
<evidence type="ECO:0000256" key="4">
    <source>
        <dbReference type="ARBA" id="ARBA00022801"/>
    </source>
</evidence>
<keyword evidence="6" id="KW-0482">Metalloprotease</keyword>
<dbReference type="RefSeq" id="WP_074820468.1">
    <property type="nucleotide sequence ID" value="NZ_FOLW01000001.1"/>
</dbReference>
<proteinExistence type="inferred from homology"/>
<comment type="cofactor">
    <cofactor evidence="1">
        <name>Zn(2+)</name>
        <dbReference type="ChEBI" id="CHEBI:29105"/>
    </cofactor>
</comment>
<evidence type="ECO:0000256" key="2">
    <source>
        <dbReference type="ARBA" id="ARBA00005988"/>
    </source>
</evidence>
<dbReference type="EMBL" id="FOLW01000001">
    <property type="protein sequence ID" value="SFC14445.1"/>
    <property type="molecule type" value="Genomic_DNA"/>
</dbReference>
<dbReference type="PANTHER" id="PTHR11705">
    <property type="entry name" value="PROTEASE FAMILY M14 CARBOXYPEPTIDASE A,B"/>
    <property type="match status" value="1"/>
</dbReference>
<feature type="chain" id="PRO_5042470439" evidence="8">
    <location>
        <begin position="27"/>
        <end position="570"/>
    </location>
</feature>
<evidence type="ECO:0000256" key="8">
    <source>
        <dbReference type="SAM" id="SignalP"/>
    </source>
</evidence>
<evidence type="ECO:0000313" key="11">
    <source>
        <dbReference type="Proteomes" id="UP000226420"/>
    </source>
</evidence>
<evidence type="ECO:0000256" key="6">
    <source>
        <dbReference type="ARBA" id="ARBA00023049"/>
    </source>
</evidence>
<dbReference type="Pfam" id="PF00246">
    <property type="entry name" value="Peptidase_M14"/>
    <property type="match status" value="1"/>
</dbReference>
<dbReference type="GO" id="GO:0005615">
    <property type="term" value="C:extracellular space"/>
    <property type="evidence" value="ECO:0007669"/>
    <property type="project" value="TreeGrafter"/>
</dbReference>
<feature type="active site" description="Proton donor/acceptor" evidence="7">
    <location>
        <position position="315"/>
    </location>
</feature>
<evidence type="ECO:0000259" key="9">
    <source>
        <dbReference type="PROSITE" id="PS52035"/>
    </source>
</evidence>
<evidence type="ECO:0000256" key="7">
    <source>
        <dbReference type="PROSITE-ProRule" id="PRU01379"/>
    </source>
</evidence>
<dbReference type="AlphaFoldDB" id="A0AAJ5BG33"/>
<evidence type="ECO:0000313" key="10">
    <source>
        <dbReference type="EMBL" id="SFC14445.1"/>
    </source>
</evidence>
<dbReference type="SUPFAM" id="SSF53187">
    <property type="entry name" value="Zn-dependent exopeptidases"/>
    <property type="match status" value="1"/>
</dbReference>
<dbReference type="Proteomes" id="UP000226420">
    <property type="component" value="Unassembled WGS sequence"/>
</dbReference>
<accession>A0AAJ5BG33</accession>
<protein>
    <submittedName>
        <fullName evidence="10">Zinc carboxypeptidase</fullName>
    </submittedName>
</protein>
<dbReference type="SMART" id="SM00631">
    <property type="entry name" value="Zn_pept"/>
    <property type="match status" value="1"/>
</dbReference>
<keyword evidence="4" id="KW-0378">Hydrolase</keyword>